<dbReference type="GO" id="GO:0005737">
    <property type="term" value="C:cytoplasm"/>
    <property type="evidence" value="ECO:0007669"/>
    <property type="project" value="TreeGrafter"/>
</dbReference>
<evidence type="ECO:0000256" key="4">
    <source>
        <dbReference type="HAMAP-Rule" id="MF_01241"/>
    </source>
</evidence>
<dbReference type="STRING" id="426701.SAMN04488098_100662"/>
<evidence type="ECO:0000313" key="7">
    <source>
        <dbReference type="Proteomes" id="UP000199433"/>
    </source>
</evidence>
<dbReference type="RefSeq" id="WP_091265208.1">
    <property type="nucleotide sequence ID" value="NZ_FNFK01000006.1"/>
</dbReference>
<keyword evidence="7" id="KW-1185">Reference proteome</keyword>
<evidence type="ECO:0000259" key="5">
    <source>
        <dbReference type="Pfam" id="PF01182"/>
    </source>
</evidence>
<protein>
    <recommendedName>
        <fullName evidence="4">Glucosamine-6-phosphate deaminase</fullName>
        <ecNumber evidence="4">3.5.99.6</ecNumber>
    </recommendedName>
    <alternativeName>
        <fullName evidence="4">GlcN6P deaminase</fullName>
        <shortName evidence="4">GNPDA</shortName>
    </alternativeName>
    <alternativeName>
        <fullName evidence="4">Glucosamine-6-phosphate isomerase</fullName>
    </alternativeName>
</protein>
<comment type="pathway">
    <text evidence="4">Amino-sugar metabolism; N-acetylneuraminate degradation; D-fructose 6-phosphate from N-acetylneuraminate: step 5/5.</text>
</comment>
<dbReference type="PANTHER" id="PTHR11280">
    <property type="entry name" value="GLUCOSAMINE-6-PHOSPHATE ISOMERASE"/>
    <property type="match status" value="1"/>
</dbReference>
<dbReference type="InterPro" id="IPR004547">
    <property type="entry name" value="Glucosamine6P_isomerase"/>
</dbReference>
<proteinExistence type="inferred from homology"/>
<dbReference type="PANTHER" id="PTHR11280:SF5">
    <property type="entry name" value="GLUCOSAMINE-6-PHOSPHATE ISOMERASE"/>
    <property type="match status" value="1"/>
</dbReference>
<keyword evidence="2 4" id="KW-0378">Hydrolase</keyword>
<evidence type="ECO:0000313" key="6">
    <source>
        <dbReference type="EMBL" id="SDJ89186.1"/>
    </source>
</evidence>
<dbReference type="GO" id="GO:0004342">
    <property type="term" value="F:glucosamine-6-phosphate deaminase activity"/>
    <property type="evidence" value="ECO:0007669"/>
    <property type="project" value="UniProtKB-UniRule"/>
</dbReference>
<dbReference type="HAMAP" id="MF_01241">
    <property type="entry name" value="GlcN6P_deamin"/>
    <property type="match status" value="1"/>
</dbReference>
<comment type="catalytic activity">
    <reaction evidence="1 4">
        <text>alpha-D-glucosamine 6-phosphate + H2O = beta-D-fructose 6-phosphate + NH4(+)</text>
        <dbReference type="Rhea" id="RHEA:12172"/>
        <dbReference type="ChEBI" id="CHEBI:15377"/>
        <dbReference type="ChEBI" id="CHEBI:28938"/>
        <dbReference type="ChEBI" id="CHEBI:57634"/>
        <dbReference type="ChEBI" id="CHEBI:75989"/>
        <dbReference type="EC" id="3.5.99.6"/>
    </reaction>
</comment>
<feature type="domain" description="Glucosamine/galactosamine-6-phosphate isomerase" evidence="5">
    <location>
        <begin position="23"/>
        <end position="224"/>
    </location>
</feature>
<sequence length="239" mass="26670">MNSTNSTLKIIKVKDRNEGGKKAFELIKEAIQSGAKVFGLATGSTPETLYRELRESDLDFSDKIAINLDEYIGLSKDHPQSYHTFMKKQLFDYKPFKQTFIPDGLGDENTEPEKYDKIIDAHPIDVQILGIGTNAHIGFNEPGTPFDSKTHKVTLTQETIDANKRYFESEEDVPRHAFSMGIKSIMSAKKIILMAYGENKAEAIARTVHGPVTEEVPSSILQTHPDVVIIVDEEAASQL</sequence>
<feature type="active site" description="For ring-opening step" evidence="4">
    <location>
        <position position="141"/>
    </location>
</feature>
<keyword evidence="3 4" id="KW-0119">Carbohydrate metabolism</keyword>
<dbReference type="UniPathway" id="UPA00629">
    <property type="reaction ID" value="UER00684"/>
</dbReference>
<comment type="function">
    <text evidence="4">Catalyzes the reversible isomerization-deamination of glucosamine 6-phosphate (GlcN6P) to form fructose 6-phosphate (Fru6P) and ammonium ion.</text>
</comment>
<dbReference type="Gene3D" id="3.40.50.1360">
    <property type="match status" value="1"/>
</dbReference>
<feature type="active site" description="Proton acceptor; for ring-opening step" evidence="4">
    <location>
        <position position="136"/>
    </location>
</feature>
<feature type="active site" description="For ring-opening step" evidence="4">
    <location>
        <position position="134"/>
    </location>
</feature>
<evidence type="ECO:0000256" key="3">
    <source>
        <dbReference type="ARBA" id="ARBA00023277"/>
    </source>
</evidence>
<dbReference type="InterPro" id="IPR037171">
    <property type="entry name" value="NagB/RpiA_transferase-like"/>
</dbReference>
<dbReference type="Pfam" id="PF01182">
    <property type="entry name" value="Glucosamine_iso"/>
    <property type="match status" value="1"/>
</dbReference>
<evidence type="ECO:0000256" key="1">
    <source>
        <dbReference type="ARBA" id="ARBA00000644"/>
    </source>
</evidence>
<dbReference type="OrthoDB" id="9791139at2"/>
<feature type="active site" description="Proton acceptor; for enolization step" evidence="4">
    <location>
        <position position="69"/>
    </location>
</feature>
<dbReference type="CDD" id="cd01399">
    <property type="entry name" value="GlcN6P_deaminase"/>
    <property type="match status" value="1"/>
</dbReference>
<dbReference type="SUPFAM" id="SSF100950">
    <property type="entry name" value="NagB/RpiA/CoA transferase-like"/>
    <property type="match status" value="1"/>
</dbReference>
<name>A0A1G8XFI3_9LACT</name>
<organism evidence="6 7">
    <name type="scientific">Alkalibacterium thalassium</name>
    <dbReference type="NCBI Taxonomy" id="426701"/>
    <lineage>
        <taxon>Bacteria</taxon>
        <taxon>Bacillati</taxon>
        <taxon>Bacillota</taxon>
        <taxon>Bacilli</taxon>
        <taxon>Lactobacillales</taxon>
        <taxon>Carnobacteriaceae</taxon>
        <taxon>Alkalibacterium</taxon>
    </lineage>
</organism>
<evidence type="ECO:0000256" key="2">
    <source>
        <dbReference type="ARBA" id="ARBA00022801"/>
    </source>
</evidence>
<dbReference type="InterPro" id="IPR006148">
    <property type="entry name" value="Glc/Gal-6P_isomerase"/>
</dbReference>
<dbReference type="GO" id="GO:0006043">
    <property type="term" value="P:glucosamine catabolic process"/>
    <property type="evidence" value="ECO:0007669"/>
    <property type="project" value="TreeGrafter"/>
</dbReference>
<dbReference type="EC" id="3.5.99.6" evidence="4"/>
<dbReference type="EMBL" id="FNFK01000006">
    <property type="protein sequence ID" value="SDJ89186.1"/>
    <property type="molecule type" value="Genomic_DNA"/>
</dbReference>
<dbReference type="GO" id="GO:0005975">
    <property type="term" value="P:carbohydrate metabolic process"/>
    <property type="evidence" value="ECO:0007669"/>
    <property type="project" value="InterPro"/>
</dbReference>
<dbReference type="GO" id="GO:0042802">
    <property type="term" value="F:identical protein binding"/>
    <property type="evidence" value="ECO:0007669"/>
    <property type="project" value="TreeGrafter"/>
</dbReference>
<gene>
    <name evidence="4" type="primary">nagB</name>
    <name evidence="6" type="ORF">SAMN04488098_100662</name>
</gene>
<accession>A0A1G8XFI3</accession>
<dbReference type="FunFam" id="3.40.50.1360:FF:000003">
    <property type="entry name" value="Glucosamine-6-phosphate deaminase"/>
    <property type="match status" value="1"/>
</dbReference>
<reference evidence="7" key="1">
    <citation type="submission" date="2016-10" db="EMBL/GenBank/DDBJ databases">
        <authorList>
            <person name="Varghese N."/>
            <person name="Submissions S."/>
        </authorList>
    </citation>
    <scope>NUCLEOTIDE SEQUENCE [LARGE SCALE GENOMIC DNA]</scope>
    <source>
        <strain evidence="7">DSM 19181</strain>
    </source>
</reference>
<dbReference type="AlphaFoldDB" id="A0A1G8XFI3"/>
<dbReference type="GO" id="GO:0019262">
    <property type="term" value="P:N-acetylneuraminate catabolic process"/>
    <property type="evidence" value="ECO:0007669"/>
    <property type="project" value="UniProtKB-UniRule"/>
</dbReference>
<dbReference type="GO" id="GO:0006046">
    <property type="term" value="P:N-acetylglucosamine catabolic process"/>
    <property type="evidence" value="ECO:0007669"/>
    <property type="project" value="TreeGrafter"/>
</dbReference>
<comment type="caution">
    <text evidence="4">Lacks conserved residue(s) required for the propagation of feature annotation.</text>
</comment>
<comment type="similarity">
    <text evidence="4">Belongs to the glucosamine/galactosamine-6-phosphate isomerase family. NagB subfamily.</text>
</comment>
<dbReference type="Proteomes" id="UP000199433">
    <property type="component" value="Unassembled WGS sequence"/>
</dbReference>